<dbReference type="KEGG" id="azc:AZC_2192"/>
<dbReference type="eggNOG" id="ENOG5033XIJ">
    <property type="taxonomic scope" value="Bacteria"/>
</dbReference>
<dbReference type="EMBL" id="AP009384">
    <property type="protein sequence ID" value="BAF88190.1"/>
    <property type="molecule type" value="Genomic_DNA"/>
</dbReference>
<evidence type="ECO:0000313" key="3">
    <source>
        <dbReference type="Proteomes" id="UP000000270"/>
    </source>
</evidence>
<reference evidence="2 3" key="3">
    <citation type="journal article" date="2008" name="BMC Genomics">
        <title>The genome of the versatile nitrogen fixer Azorhizobium caulinodans ORS571.</title>
        <authorList>
            <person name="Lee KB."/>
            <person name="Backer P.D."/>
            <person name="Aono T."/>
            <person name="Liu CT."/>
            <person name="Suzuki S."/>
            <person name="Suzuki T."/>
            <person name="Kaneko T."/>
            <person name="Yamada M."/>
            <person name="Tabata S."/>
            <person name="Kupfer D.M."/>
            <person name="Najar F.Z."/>
            <person name="Wiley G.B."/>
            <person name="Roe B."/>
            <person name="Binnewies T.T."/>
            <person name="Ussery D.W."/>
            <person name="D'Haeze W."/>
            <person name="Herder J.D."/>
            <person name="Gevers D."/>
            <person name="Vereecke D."/>
            <person name="Holsters M."/>
            <person name="Oyaizu H."/>
        </authorList>
    </citation>
    <scope>NUCLEOTIDE SEQUENCE [LARGE SCALE GENOMIC DNA]</scope>
    <source>
        <strain evidence="3">ATCC 43989 / DSM 5975 / JCM 20966 / LMG 6465 / NBRC 14845 / NCIMB 13405 / ORS 571</strain>
    </source>
</reference>
<gene>
    <name evidence="2" type="ordered locus">AZC_2192</name>
</gene>
<organism evidence="2 3">
    <name type="scientific">Azorhizobium caulinodans (strain ATCC 43989 / DSM 5975 / JCM 20966 / LMG 6465 / NBRC 14845 / NCIMB 13405 / ORS 571)</name>
    <dbReference type="NCBI Taxonomy" id="438753"/>
    <lineage>
        <taxon>Bacteria</taxon>
        <taxon>Pseudomonadati</taxon>
        <taxon>Pseudomonadota</taxon>
        <taxon>Alphaproteobacteria</taxon>
        <taxon>Hyphomicrobiales</taxon>
        <taxon>Xanthobacteraceae</taxon>
        <taxon>Azorhizobium</taxon>
    </lineage>
</organism>
<dbReference type="Proteomes" id="UP000000270">
    <property type="component" value="Chromosome"/>
</dbReference>
<dbReference type="HOGENOM" id="CLU_1136988_0_0_5"/>
<evidence type="ECO:0008006" key="4">
    <source>
        <dbReference type="Google" id="ProtNLM"/>
    </source>
</evidence>
<proteinExistence type="predicted"/>
<evidence type="ECO:0000256" key="1">
    <source>
        <dbReference type="SAM" id="Phobius"/>
    </source>
</evidence>
<sequence length="280" mass="30655">MRSGGGLPAAFLLLARNRNAVAPHFPPCSPAPPSGWRGSRGMRALISAAVGAAITCGATFGFVAEAAATPARLIILRHGEKSDPYRLCEIGRRRARALVEQYLGRDAQQSFFAPGTAPEAIFTISIHTVETASPLANSWDLPQAFYSVLPVGKAPKLFDSDLAKRTKQAAENLLNNPRFDGKTVVVVWEHNHIADASLPPGRRALTLRQALNLDQLPGVPETWPDNTYDYFWIVDYKPGNPVPVSFRMEKQVFTGKYADLPHNDWGQPEGLDVRETDCEP</sequence>
<dbReference type="AlphaFoldDB" id="A8I802"/>
<reference evidence="2 3" key="5">
    <citation type="journal article" date="2010" name="Appl. Environ. Microbiol.">
        <title>phrR-like gene praR of Azorhizobium caulinodans ORS571 is essential for symbiosis with Sesbania rostrata and is involved in expression of reb genes.</title>
        <authorList>
            <person name="Akiba N."/>
            <person name="Aono T."/>
            <person name="Toyazaki H."/>
            <person name="Sato S."/>
            <person name="Oyaizu H."/>
        </authorList>
    </citation>
    <scope>NUCLEOTIDE SEQUENCE [LARGE SCALE GENOMIC DNA]</scope>
    <source>
        <strain evidence="3">ATCC 43989 / DSM 5975 / JCM 20966 / LMG 6465 / NBRC 14845 / NCIMB 13405 / ORS 571</strain>
    </source>
</reference>
<name>A8I802_AZOC5</name>
<protein>
    <recommendedName>
        <fullName evidence="4">Histidine phosphatase family protein</fullName>
    </recommendedName>
</protein>
<reference evidence="2 3" key="4">
    <citation type="journal article" date="2009" name="Appl. Environ. Microbiol.">
        <title>Comparative genome-wide transcriptional profiling of Azorhizobium caulinodans ORS571 grown under free-living and symbiotic conditions.</title>
        <authorList>
            <person name="Tsukada S."/>
            <person name="Aono T."/>
            <person name="Akiba N."/>
            <person name="Lee KB."/>
            <person name="Liu CT."/>
            <person name="Toyazaki H."/>
            <person name="Oyaizu H."/>
        </authorList>
    </citation>
    <scope>NUCLEOTIDE SEQUENCE [LARGE SCALE GENOMIC DNA]</scope>
    <source>
        <strain evidence="3">ATCC 43989 / DSM 5975 / JCM 20966 / LMG 6465 / NBRC 14845 / NCIMB 13405 / ORS 571</strain>
    </source>
</reference>
<keyword evidence="1" id="KW-0472">Membrane</keyword>
<dbReference type="STRING" id="438753.AZC_2192"/>
<keyword evidence="1" id="KW-1133">Transmembrane helix</keyword>
<reference evidence="2 3" key="1">
    <citation type="journal article" date="2007" name="Appl. Environ. Microbiol.">
        <title>Rhizobial factors required for stem nodule maturation and maintenance in Sesbania rostrata-Azorhizobium caulinodans ORS571 symbiosis.</title>
        <authorList>
            <person name="Suzuki S."/>
            <person name="Aono T."/>
            <person name="Lee KB."/>
            <person name="Suzuki T."/>
            <person name="Liu CT."/>
            <person name="Miwa H."/>
            <person name="Wakao S."/>
            <person name="Iki T."/>
            <person name="Oyaizu H."/>
        </authorList>
    </citation>
    <scope>NUCLEOTIDE SEQUENCE [LARGE SCALE GENOMIC DNA]</scope>
    <source>
        <strain evidence="3">ATCC 43989 / DSM 5975 / JCM 20966 / LMG 6465 / NBRC 14845 / NCIMB 13405 / ORS 571</strain>
    </source>
</reference>
<dbReference type="SUPFAM" id="SSF53254">
    <property type="entry name" value="Phosphoglycerate mutase-like"/>
    <property type="match status" value="1"/>
</dbReference>
<feature type="transmembrane region" description="Helical" evidence="1">
    <location>
        <begin position="44"/>
        <end position="68"/>
    </location>
</feature>
<keyword evidence="1" id="KW-0812">Transmembrane</keyword>
<keyword evidence="3" id="KW-1185">Reference proteome</keyword>
<accession>A8I802</accession>
<reference evidence="2 3" key="6">
    <citation type="journal article" date="2011" name="Appl. Environ. Microbiol.">
        <title>Involvement of the azorhizobial chromosome partition gene (parA) in the onset of bacteroid differentiation during Sesbania rostrata stem nodule development.</title>
        <authorList>
            <person name="Liu CT."/>
            <person name="Lee KB."/>
            <person name="Wang YS."/>
            <person name="Peng MH."/>
            <person name="Lee KT."/>
            <person name="Suzuki S."/>
            <person name="Suzuki T."/>
            <person name="Oyaizu H."/>
        </authorList>
    </citation>
    <scope>NUCLEOTIDE SEQUENCE [LARGE SCALE GENOMIC DNA]</scope>
    <source>
        <strain evidence="3">ATCC 43989 / DSM 5975 / JCM 20966 / LMG 6465 / NBRC 14845 / NCIMB 13405 / ORS 571</strain>
    </source>
</reference>
<evidence type="ECO:0000313" key="2">
    <source>
        <dbReference type="EMBL" id="BAF88190.1"/>
    </source>
</evidence>
<reference evidence="3" key="2">
    <citation type="submission" date="2007-04" db="EMBL/GenBank/DDBJ databases">
        <title>Complete genome sequence of the nitrogen-fixing bacterium Azorhizobium caulinodans ORS571.</title>
        <authorList>
            <person name="Lee K.B."/>
            <person name="Backer P.D."/>
            <person name="Aono T."/>
            <person name="Liu C.T."/>
            <person name="Suzuki S."/>
            <person name="Suzuki T."/>
            <person name="Kaneko T."/>
            <person name="Yamada M."/>
            <person name="Tabata S."/>
            <person name="Kupfer D.M."/>
            <person name="Najar F.Z."/>
            <person name="Wiley G.B."/>
            <person name="Roe B."/>
            <person name="Binnewies T."/>
            <person name="Ussery D."/>
            <person name="Vereecke D."/>
            <person name="Gevers D."/>
            <person name="Holsters M."/>
            <person name="Oyaizu H."/>
        </authorList>
    </citation>
    <scope>NUCLEOTIDE SEQUENCE [LARGE SCALE GENOMIC DNA]</scope>
    <source>
        <strain evidence="3">ATCC 43989 / DSM 5975 / JCM 20966 / LMG 6465 / NBRC 14845 / NCIMB 13405 / ORS 571</strain>
    </source>
</reference>
<dbReference type="InterPro" id="IPR029033">
    <property type="entry name" value="His_PPase_superfam"/>
</dbReference>